<sequence length="253" mass="25493">MSKRPAFVAAVVAAAIALSGCTADVEPVPTTTPTNVDLSQVDITDVDRNGIEYLSGGDVVEAVLAAMGDAGPVAMTGSFQERPDEDGGGTTRRLDVVFEGTDTRFRANITAADVSLRAVVVDGRAYVTGDAGFAALLGVPEADGGIVCLASDDRRITAWAPALSPAGLVESILGDSDSVTLDPAVEPDAAAESLEFIVGAGGSPIGSLTVATTGPAVPLQLVAADPRGDIDVAFDWSADPQIAAPTDIAVSCP</sequence>
<keyword evidence="1" id="KW-0732">Signal</keyword>
<feature type="chain" id="PRO_5039670869" description="Lipoprotein LprG" evidence="1">
    <location>
        <begin position="24"/>
        <end position="253"/>
    </location>
</feature>
<evidence type="ECO:0000313" key="2">
    <source>
        <dbReference type="EMBL" id="PSL38522.1"/>
    </source>
</evidence>
<dbReference type="AlphaFoldDB" id="A0A2P8GX39"/>
<dbReference type="Proteomes" id="UP000268291">
    <property type="component" value="Unassembled WGS sequence"/>
</dbReference>
<evidence type="ECO:0000256" key="1">
    <source>
        <dbReference type="SAM" id="SignalP"/>
    </source>
</evidence>
<feature type="signal peptide" evidence="1">
    <location>
        <begin position="1"/>
        <end position="23"/>
    </location>
</feature>
<dbReference type="EMBL" id="PYAU01000001">
    <property type="protein sequence ID" value="PSL38522.1"/>
    <property type="molecule type" value="Genomic_DNA"/>
</dbReference>
<dbReference type="Proteomes" id="UP000241203">
    <property type="component" value="Unassembled WGS sequence"/>
</dbReference>
<evidence type="ECO:0000313" key="5">
    <source>
        <dbReference type="Proteomes" id="UP000268291"/>
    </source>
</evidence>
<protein>
    <recommendedName>
        <fullName evidence="6">Lipoprotein LprG</fullName>
    </recommendedName>
</protein>
<evidence type="ECO:0008006" key="6">
    <source>
        <dbReference type="Google" id="ProtNLM"/>
    </source>
</evidence>
<comment type="caution">
    <text evidence="2">The sequence shown here is derived from an EMBL/GenBank/DDBJ whole genome shotgun (WGS) entry which is preliminary data.</text>
</comment>
<dbReference type="RefSeq" id="WP_127054327.1">
    <property type="nucleotide sequence ID" value="NZ_PYAU01000001.1"/>
</dbReference>
<name>A0A2P8GX39_9MICO</name>
<reference evidence="3 5" key="2">
    <citation type="submission" date="2018-12" db="EMBL/GenBank/DDBJ databases">
        <authorList>
            <person name="hu s."/>
            <person name="Xu Y."/>
            <person name="Xu B."/>
            <person name="Li F."/>
        </authorList>
    </citation>
    <scope>NUCLEOTIDE SEQUENCE [LARGE SCALE GENOMIC DNA]</scope>
    <source>
        <strain evidence="3 5">KSW2-17</strain>
    </source>
</reference>
<dbReference type="PROSITE" id="PS51257">
    <property type="entry name" value="PROKAR_LIPOPROTEIN"/>
    <property type="match status" value="1"/>
</dbReference>
<organism evidence="2 4">
    <name type="scientific">Labedella gwakjiensis</name>
    <dbReference type="NCBI Taxonomy" id="390269"/>
    <lineage>
        <taxon>Bacteria</taxon>
        <taxon>Bacillati</taxon>
        <taxon>Actinomycetota</taxon>
        <taxon>Actinomycetes</taxon>
        <taxon>Micrococcales</taxon>
        <taxon>Microbacteriaceae</taxon>
        <taxon>Labedella</taxon>
    </lineage>
</organism>
<evidence type="ECO:0000313" key="3">
    <source>
        <dbReference type="EMBL" id="RUQ86966.1"/>
    </source>
</evidence>
<proteinExistence type="predicted"/>
<evidence type="ECO:0000313" key="4">
    <source>
        <dbReference type="Proteomes" id="UP000241203"/>
    </source>
</evidence>
<reference evidence="2 4" key="1">
    <citation type="submission" date="2018-03" db="EMBL/GenBank/DDBJ databases">
        <title>Genomic Encyclopedia of Archaeal and Bacterial Type Strains, Phase II (KMG-II): from individual species to whole genera.</title>
        <authorList>
            <person name="Goeker M."/>
        </authorList>
    </citation>
    <scope>NUCLEOTIDE SEQUENCE [LARGE SCALE GENOMIC DNA]</scope>
    <source>
        <strain evidence="2 4">DSM 21548</strain>
    </source>
</reference>
<accession>A0A2P8GX39</accession>
<dbReference type="OrthoDB" id="5112276at2"/>
<gene>
    <name evidence="2" type="ORF">CLV49_2147</name>
    <name evidence="3" type="ORF">ELQ93_08480</name>
</gene>
<dbReference type="EMBL" id="RZGY01000001">
    <property type="protein sequence ID" value="RUQ86966.1"/>
    <property type="molecule type" value="Genomic_DNA"/>
</dbReference>
<keyword evidence="5" id="KW-1185">Reference proteome</keyword>